<dbReference type="Gene3D" id="2.90.10.10">
    <property type="entry name" value="Bulb-type lectin domain"/>
    <property type="match status" value="1"/>
</dbReference>
<proteinExistence type="predicted"/>
<feature type="non-terminal residue" evidence="2">
    <location>
        <position position="1"/>
    </location>
</feature>
<gene>
    <name evidence="2" type="ORF">SELMODRAFT_19271</name>
</gene>
<dbReference type="InParanoid" id="D8ST83"/>
<dbReference type="PROSITE" id="PS50927">
    <property type="entry name" value="BULB_LECTIN"/>
    <property type="match status" value="1"/>
</dbReference>
<dbReference type="AlphaFoldDB" id="D8ST83"/>
<accession>D8ST83</accession>
<feature type="domain" description="Bulb-type lectin" evidence="1">
    <location>
        <begin position="1"/>
        <end position="56"/>
    </location>
</feature>
<name>D8ST83_SELML</name>
<evidence type="ECO:0000259" key="1">
    <source>
        <dbReference type="PROSITE" id="PS50927"/>
    </source>
</evidence>
<reference evidence="2 3" key="1">
    <citation type="journal article" date="2011" name="Science">
        <title>The Selaginella genome identifies genetic changes associated with the evolution of vascular plants.</title>
        <authorList>
            <person name="Banks J.A."/>
            <person name="Nishiyama T."/>
            <person name="Hasebe M."/>
            <person name="Bowman J.L."/>
            <person name="Gribskov M."/>
            <person name="dePamphilis C."/>
            <person name="Albert V.A."/>
            <person name="Aono N."/>
            <person name="Aoyama T."/>
            <person name="Ambrose B.A."/>
            <person name="Ashton N.W."/>
            <person name="Axtell M.J."/>
            <person name="Barker E."/>
            <person name="Barker M.S."/>
            <person name="Bennetzen J.L."/>
            <person name="Bonawitz N.D."/>
            <person name="Chapple C."/>
            <person name="Cheng C."/>
            <person name="Correa L.G."/>
            <person name="Dacre M."/>
            <person name="DeBarry J."/>
            <person name="Dreyer I."/>
            <person name="Elias M."/>
            <person name="Engstrom E.M."/>
            <person name="Estelle M."/>
            <person name="Feng L."/>
            <person name="Finet C."/>
            <person name="Floyd S.K."/>
            <person name="Frommer W.B."/>
            <person name="Fujita T."/>
            <person name="Gramzow L."/>
            <person name="Gutensohn M."/>
            <person name="Harholt J."/>
            <person name="Hattori M."/>
            <person name="Heyl A."/>
            <person name="Hirai T."/>
            <person name="Hiwatashi Y."/>
            <person name="Ishikawa M."/>
            <person name="Iwata M."/>
            <person name="Karol K.G."/>
            <person name="Koehler B."/>
            <person name="Kolukisaoglu U."/>
            <person name="Kubo M."/>
            <person name="Kurata T."/>
            <person name="Lalonde S."/>
            <person name="Li K."/>
            <person name="Li Y."/>
            <person name="Litt A."/>
            <person name="Lyons E."/>
            <person name="Manning G."/>
            <person name="Maruyama T."/>
            <person name="Michael T.P."/>
            <person name="Mikami K."/>
            <person name="Miyazaki S."/>
            <person name="Morinaga S."/>
            <person name="Murata T."/>
            <person name="Mueller-Roeber B."/>
            <person name="Nelson D.R."/>
            <person name="Obara M."/>
            <person name="Oguri Y."/>
            <person name="Olmstead R.G."/>
            <person name="Onodera N."/>
            <person name="Petersen B.L."/>
            <person name="Pils B."/>
            <person name="Prigge M."/>
            <person name="Rensing S.A."/>
            <person name="Riano-Pachon D.M."/>
            <person name="Roberts A.W."/>
            <person name="Sato Y."/>
            <person name="Scheller H.V."/>
            <person name="Schulz B."/>
            <person name="Schulz C."/>
            <person name="Shakirov E.V."/>
            <person name="Shibagaki N."/>
            <person name="Shinohara N."/>
            <person name="Shippen D.E."/>
            <person name="Soerensen I."/>
            <person name="Sotooka R."/>
            <person name="Sugimoto N."/>
            <person name="Sugita M."/>
            <person name="Sumikawa N."/>
            <person name="Tanurdzic M."/>
            <person name="Theissen G."/>
            <person name="Ulvskov P."/>
            <person name="Wakazuki S."/>
            <person name="Weng J.K."/>
            <person name="Willats W.W."/>
            <person name="Wipf D."/>
            <person name="Wolf P.G."/>
            <person name="Yang L."/>
            <person name="Zimmer A.D."/>
            <person name="Zhu Q."/>
            <person name="Mitros T."/>
            <person name="Hellsten U."/>
            <person name="Loque D."/>
            <person name="Otillar R."/>
            <person name="Salamov A."/>
            <person name="Schmutz J."/>
            <person name="Shapiro H."/>
            <person name="Lindquist E."/>
            <person name="Lucas S."/>
            <person name="Rokhsar D."/>
            <person name="Grigoriev I.V."/>
        </authorList>
    </citation>
    <scope>NUCLEOTIDE SEQUENCE [LARGE SCALE GENOMIC DNA]</scope>
</reference>
<dbReference type="SUPFAM" id="SSF51110">
    <property type="entry name" value="alpha-D-mannose-specific plant lectins"/>
    <property type="match status" value="1"/>
</dbReference>
<dbReference type="InterPro" id="IPR036426">
    <property type="entry name" value="Bulb-type_lectin_dom_sf"/>
</dbReference>
<dbReference type="EMBL" id="GL377639">
    <property type="protein sequence ID" value="EFJ12443.1"/>
    <property type="molecule type" value="Genomic_DNA"/>
</dbReference>
<keyword evidence="3" id="KW-1185">Reference proteome</keyword>
<dbReference type="InterPro" id="IPR001480">
    <property type="entry name" value="Bulb-type_lectin_dom"/>
</dbReference>
<dbReference type="Gramene" id="EFJ12443">
    <property type="protein sequence ID" value="EFJ12443"/>
    <property type="gene ID" value="SELMODRAFT_19271"/>
</dbReference>
<sequence>YSLYMQLNCVLLLFKGKTIIWKTKTDNKGKGCFLRLQTDGNLVIYDNKNIVIWSIN</sequence>
<feature type="non-terminal residue" evidence="2">
    <location>
        <position position="56"/>
    </location>
</feature>
<dbReference type="HOGENOM" id="CLU_164480_2_2_1"/>
<evidence type="ECO:0000313" key="2">
    <source>
        <dbReference type="EMBL" id="EFJ12443.1"/>
    </source>
</evidence>
<evidence type="ECO:0000313" key="3">
    <source>
        <dbReference type="Proteomes" id="UP000001514"/>
    </source>
</evidence>
<protein>
    <recommendedName>
        <fullName evidence="1">Bulb-type lectin domain-containing protein</fullName>
    </recommendedName>
</protein>
<dbReference type="KEGG" id="smo:SELMODRAFT_19271"/>
<organism evidence="3">
    <name type="scientific">Selaginella moellendorffii</name>
    <name type="common">Spikemoss</name>
    <dbReference type="NCBI Taxonomy" id="88036"/>
    <lineage>
        <taxon>Eukaryota</taxon>
        <taxon>Viridiplantae</taxon>
        <taxon>Streptophyta</taxon>
        <taxon>Embryophyta</taxon>
        <taxon>Tracheophyta</taxon>
        <taxon>Lycopodiopsida</taxon>
        <taxon>Selaginellales</taxon>
        <taxon>Selaginellaceae</taxon>
        <taxon>Selaginella</taxon>
    </lineage>
</organism>
<dbReference type="Proteomes" id="UP000001514">
    <property type="component" value="Unassembled WGS sequence"/>
</dbReference>